<evidence type="ECO:0000256" key="4">
    <source>
        <dbReference type="ARBA" id="ARBA00022741"/>
    </source>
</evidence>
<dbReference type="Pfam" id="PF00069">
    <property type="entry name" value="Pkinase"/>
    <property type="match status" value="1"/>
</dbReference>
<name>A0A8H5B9G1_9AGAR</name>
<feature type="domain" description="Protein kinase" evidence="10">
    <location>
        <begin position="242"/>
        <end position="533"/>
    </location>
</feature>
<feature type="compositionally biased region" description="Gly residues" evidence="9">
    <location>
        <begin position="241"/>
        <end position="254"/>
    </location>
</feature>
<evidence type="ECO:0000256" key="5">
    <source>
        <dbReference type="ARBA" id="ARBA00022777"/>
    </source>
</evidence>
<protein>
    <recommendedName>
        <fullName evidence="1">non-specific serine/threonine protein kinase</fullName>
        <ecNumber evidence="1">2.7.11.1</ecNumber>
    </recommendedName>
</protein>
<keyword evidence="2" id="KW-0723">Serine/threonine-protein kinase</keyword>
<reference evidence="11 12" key="1">
    <citation type="journal article" date="2020" name="ISME J.">
        <title>Uncovering the hidden diversity of litter-decomposition mechanisms in mushroom-forming fungi.</title>
        <authorList>
            <person name="Floudas D."/>
            <person name="Bentzer J."/>
            <person name="Ahren D."/>
            <person name="Johansson T."/>
            <person name="Persson P."/>
            <person name="Tunlid A."/>
        </authorList>
    </citation>
    <scope>NUCLEOTIDE SEQUENCE [LARGE SCALE GENOMIC DNA]</scope>
    <source>
        <strain evidence="11 12">CBS 175.51</strain>
    </source>
</reference>
<dbReference type="PANTHER" id="PTHR47634:SF9">
    <property type="entry name" value="PROTEIN KINASE DOMAIN-CONTAINING PROTEIN-RELATED"/>
    <property type="match status" value="1"/>
</dbReference>
<keyword evidence="4" id="KW-0547">Nucleotide-binding</keyword>
<evidence type="ECO:0000313" key="11">
    <source>
        <dbReference type="EMBL" id="KAF5319119.1"/>
    </source>
</evidence>
<dbReference type="SUPFAM" id="SSF56112">
    <property type="entry name" value="Protein kinase-like (PK-like)"/>
    <property type="match status" value="1"/>
</dbReference>
<comment type="catalytic activity">
    <reaction evidence="8">
        <text>L-seryl-[protein] + ATP = O-phospho-L-seryl-[protein] + ADP + H(+)</text>
        <dbReference type="Rhea" id="RHEA:17989"/>
        <dbReference type="Rhea" id="RHEA-COMP:9863"/>
        <dbReference type="Rhea" id="RHEA-COMP:11604"/>
        <dbReference type="ChEBI" id="CHEBI:15378"/>
        <dbReference type="ChEBI" id="CHEBI:29999"/>
        <dbReference type="ChEBI" id="CHEBI:30616"/>
        <dbReference type="ChEBI" id="CHEBI:83421"/>
        <dbReference type="ChEBI" id="CHEBI:456216"/>
        <dbReference type="EC" id="2.7.11.1"/>
    </reaction>
</comment>
<dbReference type="InterPro" id="IPR011009">
    <property type="entry name" value="Kinase-like_dom_sf"/>
</dbReference>
<dbReference type="GO" id="GO:0005737">
    <property type="term" value="C:cytoplasm"/>
    <property type="evidence" value="ECO:0007669"/>
    <property type="project" value="TreeGrafter"/>
</dbReference>
<dbReference type="InterPro" id="IPR000719">
    <property type="entry name" value="Prot_kinase_dom"/>
</dbReference>
<dbReference type="GO" id="GO:0005634">
    <property type="term" value="C:nucleus"/>
    <property type="evidence" value="ECO:0007669"/>
    <property type="project" value="TreeGrafter"/>
</dbReference>
<dbReference type="Proteomes" id="UP000541558">
    <property type="component" value="Unassembled WGS sequence"/>
</dbReference>
<feature type="region of interest" description="Disordered" evidence="9">
    <location>
        <begin position="655"/>
        <end position="705"/>
    </location>
</feature>
<comment type="caution">
    <text evidence="11">The sequence shown here is derived from an EMBL/GenBank/DDBJ whole genome shotgun (WGS) entry which is preliminary data.</text>
</comment>
<evidence type="ECO:0000256" key="2">
    <source>
        <dbReference type="ARBA" id="ARBA00022527"/>
    </source>
</evidence>
<keyword evidence="5" id="KW-0418">Kinase</keyword>
<dbReference type="OrthoDB" id="2649at2759"/>
<dbReference type="AlphaFoldDB" id="A0A8H5B9G1"/>
<dbReference type="SMART" id="SM00220">
    <property type="entry name" value="S_TKc"/>
    <property type="match status" value="1"/>
</dbReference>
<feature type="compositionally biased region" description="Polar residues" evidence="9">
    <location>
        <begin position="65"/>
        <end position="77"/>
    </location>
</feature>
<feature type="compositionally biased region" description="Gly residues" evidence="9">
    <location>
        <begin position="220"/>
        <end position="232"/>
    </location>
</feature>
<dbReference type="EMBL" id="JAACJK010000174">
    <property type="protein sequence ID" value="KAF5319119.1"/>
    <property type="molecule type" value="Genomic_DNA"/>
</dbReference>
<dbReference type="EC" id="2.7.11.1" evidence="1"/>
<dbReference type="GO" id="GO:0005524">
    <property type="term" value="F:ATP binding"/>
    <property type="evidence" value="ECO:0007669"/>
    <property type="project" value="UniProtKB-KW"/>
</dbReference>
<comment type="catalytic activity">
    <reaction evidence="7">
        <text>L-threonyl-[protein] + ATP = O-phospho-L-threonyl-[protein] + ADP + H(+)</text>
        <dbReference type="Rhea" id="RHEA:46608"/>
        <dbReference type="Rhea" id="RHEA-COMP:11060"/>
        <dbReference type="Rhea" id="RHEA-COMP:11605"/>
        <dbReference type="ChEBI" id="CHEBI:15378"/>
        <dbReference type="ChEBI" id="CHEBI:30013"/>
        <dbReference type="ChEBI" id="CHEBI:30616"/>
        <dbReference type="ChEBI" id="CHEBI:61977"/>
        <dbReference type="ChEBI" id="CHEBI:456216"/>
        <dbReference type="EC" id="2.7.11.1"/>
    </reaction>
</comment>
<feature type="region of interest" description="Disordered" evidence="9">
    <location>
        <begin position="553"/>
        <end position="591"/>
    </location>
</feature>
<evidence type="ECO:0000256" key="6">
    <source>
        <dbReference type="ARBA" id="ARBA00022840"/>
    </source>
</evidence>
<keyword evidence="6" id="KW-0067">ATP-binding</keyword>
<keyword evidence="12" id="KW-1185">Reference proteome</keyword>
<evidence type="ECO:0000256" key="8">
    <source>
        <dbReference type="ARBA" id="ARBA00048679"/>
    </source>
</evidence>
<accession>A0A8H5B9G1</accession>
<feature type="compositionally biased region" description="Low complexity" evidence="9">
    <location>
        <begin position="42"/>
        <end position="51"/>
    </location>
</feature>
<feature type="region of interest" description="Disordered" evidence="9">
    <location>
        <begin position="190"/>
        <end position="256"/>
    </location>
</feature>
<organism evidence="11 12">
    <name type="scientific">Ephemerocybe angulata</name>
    <dbReference type="NCBI Taxonomy" id="980116"/>
    <lineage>
        <taxon>Eukaryota</taxon>
        <taxon>Fungi</taxon>
        <taxon>Dikarya</taxon>
        <taxon>Basidiomycota</taxon>
        <taxon>Agaricomycotina</taxon>
        <taxon>Agaricomycetes</taxon>
        <taxon>Agaricomycetidae</taxon>
        <taxon>Agaricales</taxon>
        <taxon>Agaricineae</taxon>
        <taxon>Psathyrellaceae</taxon>
        <taxon>Ephemerocybe</taxon>
    </lineage>
</organism>
<dbReference type="GO" id="GO:0004674">
    <property type="term" value="F:protein serine/threonine kinase activity"/>
    <property type="evidence" value="ECO:0007669"/>
    <property type="project" value="UniProtKB-KW"/>
</dbReference>
<feature type="compositionally biased region" description="Basic and acidic residues" evidence="9">
    <location>
        <begin position="553"/>
        <end position="580"/>
    </location>
</feature>
<evidence type="ECO:0000256" key="7">
    <source>
        <dbReference type="ARBA" id="ARBA00047899"/>
    </source>
</evidence>
<feature type="compositionally biased region" description="Low complexity" evidence="9">
    <location>
        <begin position="78"/>
        <end position="92"/>
    </location>
</feature>
<evidence type="ECO:0000256" key="1">
    <source>
        <dbReference type="ARBA" id="ARBA00012513"/>
    </source>
</evidence>
<evidence type="ECO:0000256" key="3">
    <source>
        <dbReference type="ARBA" id="ARBA00022679"/>
    </source>
</evidence>
<sequence>MDLGSVILVEGEGGGGGDLKPENVLICIDDVESVIGAELANSAAASATPPTRLIGVPPSKGRGGNQTPRSESVFITGSQPLPSPSSSYGSSPMLDRWAFGMSKIETKDDGGGAGGAGGGGGGNGTGGCGGEGGEGVEGKGGLSTIKRNVSADLAAEVNNVTLDTRGSYVGRGAGATGAGAAGPSLLAQALSQAGSGSGSAHPVSPARGGQPPTSPTREGAGAGGVEGGGRGGTAPVPIVRGGAGGAGEGEGGAGSVMSVDARSVDEREVDLSEKITVKIADLGNATWVEHHFTDDIQTRQYRCPEVILGAKWGTSADIWSVACVCLGWMVLTILMIFCASCVLLDAASDFAFAYDSTSHFAPSPTTRLVLAPTTFNSAPPRAFAWHLQLDYDYDYESLFELITGGDYLFDPASGTRYSKDDDHIAQIMELLGEIPKSIAFSGKYSSEFFNRKGASTSPSSHSPTDINTIDSSISGELRHINKLRYWPLDAVLHDKYLFPKPDAEGLGSFLLPMLRLHPDRRAKASELVHHNWLDGVVVQGEIDVIKRAEEQELARREREGREAERDKKRKGEGEDQERSRTRSRGRGGVGVGVGERGLGVLGVLDSDEADALKPIDAGGYDTVSTSLHEANDGLHGMEKGVEKGMEKGAGVGVPVIQAPQPQAGGSGGGAPVLHAPPVPHGAGGLTRSAPQHTKSASGGGSSKRR</sequence>
<evidence type="ECO:0000313" key="12">
    <source>
        <dbReference type="Proteomes" id="UP000541558"/>
    </source>
</evidence>
<dbReference type="InterPro" id="IPR051334">
    <property type="entry name" value="SRPK"/>
</dbReference>
<gene>
    <name evidence="11" type="ORF">D9611_014079</name>
</gene>
<feature type="region of interest" description="Disordered" evidence="9">
    <location>
        <begin position="42"/>
        <end position="94"/>
    </location>
</feature>
<proteinExistence type="predicted"/>
<evidence type="ECO:0000256" key="9">
    <source>
        <dbReference type="SAM" id="MobiDB-lite"/>
    </source>
</evidence>
<dbReference type="GO" id="GO:0050684">
    <property type="term" value="P:regulation of mRNA processing"/>
    <property type="evidence" value="ECO:0007669"/>
    <property type="project" value="TreeGrafter"/>
</dbReference>
<dbReference type="PANTHER" id="PTHR47634">
    <property type="entry name" value="PROTEIN KINASE DOMAIN-CONTAINING PROTEIN-RELATED"/>
    <property type="match status" value="1"/>
</dbReference>
<dbReference type="GO" id="GO:0000245">
    <property type="term" value="P:spliceosomal complex assembly"/>
    <property type="evidence" value="ECO:0007669"/>
    <property type="project" value="TreeGrafter"/>
</dbReference>
<dbReference type="Gene3D" id="1.10.510.10">
    <property type="entry name" value="Transferase(Phosphotransferase) domain 1"/>
    <property type="match status" value="2"/>
</dbReference>
<evidence type="ECO:0000259" key="10">
    <source>
        <dbReference type="SMART" id="SM00220"/>
    </source>
</evidence>
<keyword evidence="3" id="KW-0808">Transferase</keyword>
<feature type="compositionally biased region" description="Low complexity" evidence="9">
    <location>
        <begin position="190"/>
        <end position="200"/>
    </location>
</feature>